<evidence type="ECO:0000313" key="1">
    <source>
        <dbReference type="EMBL" id="CCG00689.1"/>
    </source>
</evidence>
<dbReference type="EMBL" id="FO117615">
    <property type="protein sequence ID" value="CCG00689.1"/>
    <property type="molecule type" value="Genomic_DNA"/>
</dbReference>
<gene>
    <name evidence="1" type="ORF">VIS_S3DMC60028</name>
</gene>
<organism evidence="1">
    <name type="scientific">uncultured Flavobacteriia bacterium</name>
    <dbReference type="NCBI Taxonomy" id="212695"/>
    <lineage>
        <taxon>Bacteria</taxon>
        <taxon>Pseudomonadati</taxon>
        <taxon>Bacteroidota</taxon>
        <taxon>Flavobacteriia</taxon>
        <taxon>environmental samples</taxon>
    </lineage>
</organism>
<accession>H6RI28</accession>
<dbReference type="PROSITE" id="PS51257">
    <property type="entry name" value="PROKAR_LIPOPROTEIN"/>
    <property type="match status" value="1"/>
</dbReference>
<reference evidence="1" key="2">
    <citation type="submission" date="2012-02" db="EMBL/GenBank/DDBJ databases">
        <authorList>
            <person name="Genoscope - CEA"/>
        </authorList>
    </citation>
    <scope>NUCLEOTIDE SEQUENCE</scope>
</reference>
<reference evidence="1" key="1">
    <citation type="journal article" date="2012" name="Environ. Microbiol.">
        <title>Genomic content of uncultured Bacteroidetes from contrasting oceanic provinces in the North Atlantic Ocean.</title>
        <authorList>
            <person name="Gomez-Pereira P.R."/>
            <person name="Schuler M."/>
            <person name="Fuchs B.M."/>
            <person name="Bennke C."/>
            <person name="Teeling H."/>
            <person name="Waldmann J."/>
            <person name="Richter M."/>
            <person name="Barbe V."/>
            <person name="Bataille E."/>
            <person name="Glockner F.O."/>
            <person name="Amann R."/>
        </authorList>
    </citation>
    <scope>NUCLEOTIDE SEQUENCE</scope>
</reference>
<dbReference type="AlphaFoldDB" id="H6RI28"/>
<protein>
    <submittedName>
        <fullName evidence="1">Uncharacterized protein</fullName>
    </submittedName>
</protein>
<name>H6RI28_9BACT</name>
<proteinExistence type="predicted"/>
<sequence length="464" mass="53470">MDFKKIVFFLTCISILSCSQDTDISVARNLQEYMNENLNVEENAVFACAANASSNTSLTYIFYYPDAGASDIRYYELTEASLDKDNFINYKRESLESEMTFGNKLGRFSRSGSSENWCLVTYKINGVLRISDPIKLNNTSKATVYSNDVLINYKTTLEPNFTWEDTITNESVNYFQILTDEAQDFISGTYTEDTFFQYYDETNVTLNINDTTPPELVADEIYNFTTFGIGEDNWVNIIIEEQFIPLNLMEYVALNSERELDTLLAFAGNANGNKQETYIYFYPIEGAYEYRYYETENAMADPTEFANYKRRNLSHIPKFGGEIRRFSNTSSDELWCLVTYLTGGKLHISPAIKTKNLTRTTVWSTDINPTYPEVLKPVFTWSDTSFAESEQYFQVFTQNDDVFLSGTFTTETKFQYYNESNVVGKIHTDTPPSLVIDDIYKFYLYGLSVDNWVNLVIQKSFIAE</sequence>